<name>H2XUK7_CIOIN</name>
<dbReference type="EMBL" id="EAAA01000398">
    <property type="status" value="NOT_ANNOTATED_CDS"/>
    <property type="molecule type" value="Genomic_DNA"/>
</dbReference>
<dbReference type="HOGENOM" id="CLU_3037533_0_0_1"/>
<sequence length="55" mass="5987">VLIPTTSSNSNAVELSHTGETAFISLENNKQINKSSNTIVWVCWVIKVVESVIKG</sequence>
<reference evidence="1" key="2">
    <citation type="journal article" date="2008" name="Genome Biol.">
        <title>Improved genome assembly and evidence-based global gene model set for the chordate Ciona intestinalis: new insight into intron and operon populations.</title>
        <authorList>
            <person name="Satou Y."/>
            <person name="Mineta K."/>
            <person name="Ogasawara M."/>
            <person name="Sasakura Y."/>
            <person name="Shoguchi E."/>
            <person name="Ueno K."/>
            <person name="Yamada L."/>
            <person name="Matsumoto J."/>
            <person name="Wasserscheid J."/>
            <person name="Dewar K."/>
            <person name="Wiley G.B."/>
            <person name="Macmil S.L."/>
            <person name="Roe B.A."/>
            <person name="Zeller R.W."/>
            <person name="Hastings K.E."/>
            <person name="Lemaire P."/>
            <person name="Lindquist E."/>
            <person name="Endo T."/>
            <person name="Hotta K."/>
            <person name="Inaba K."/>
        </authorList>
    </citation>
    <scope>NUCLEOTIDE SEQUENCE [LARGE SCALE GENOMIC DNA]</scope>
    <source>
        <strain evidence="1">wild type</strain>
    </source>
</reference>
<accession>H2XUK7</accession>
<dbReference type="Proteomes" id="UP000008144">
    <property type="component" value="Chromosome 1"/>
</dbReference>
<reference evidence="1" key="4">
    <citation type="submission" date="2025-09" db="UniProtKB">
        <authorList>
            <consortium name="Ensembl"/>
        </authorList>
    </citation>
    <scope>IDENTIFICATION</scope>
</reference>
<protein>
    <submittedName>
        <fullName evidence="1">Uncharacterized protein</fullName>
    </submittedName>
</protein>
<reference evidence="1" key="3">
    <citation type="submission" date="2025-08" db="UniProtKB">
        <authorList>
            <consortium name="Ensembl"/>
        </authorList>
    </citation>
    <scope>IDENTIFICATION</scope>
</reference>
<proteinExistence type="predicted"/>
<evidence type="ECO:0000313" key="1">
    <source>
        <dbReference type="Ensembl" id="ENSCINP00000033341.1"/>
    </source>
</evidence>
<dbReference type="AlphaFoldDB" id="H2XUK7"/>
<evidence type="ECO:0000313" key="2">
    <source>
        <dbReference type="Proteomes" id="UP000008144"/>
    </source>
</evidence>
<reference evidence="2" key="1">
    <citation type="journal article" date="2002" name="Science">
        <title>The draft genome of Ciona intestinalis: insights into chordate and vertebrate origins.</title>
        <authorList>
            <person name="Dehal P."/>
            <person name="Satou Y."/>
            <person name="Campbell R.K."/>
            <person name="Chapman J."/>
            <person name="Degnan B."/>
            <person name="De Tomaso A."/>
            <person name="Davidson B."/>
            <person name="Di Gregorio A."/>
            <person name="Gelpke M."/>
            <person name="Goodstein D.M."/>
            <person name="Harafuji N."/>
            <person name="Hastings K.E."/>
            <person name="Ho I."/>
            <person name="Hotta K."/>
            <person name="Huang W."/>
            <person name="Kawashima T."/>
            <person name="Lemaire P."/>
            <person name="Martinez D."/>
            <person name="Meinertzhagen I.A."/>
            <person name="Necula S."/>
            <person name="Nonaka M."/>
            <person name="Putnam N."/>
            <person name="Rash S."/>
            <person name="Saiga H."/>
            <person name="Satake M."/>
            <person name="Terry A."/>
            <person name="Yamada L."/>
            <person name="Wang H.G."/>
            <person name="Awazu S."/>
            <person name="Azumi K."/>
            <person name="Boore J."/>
            <person name="Branno M."/>
            <person name="Chin-Bow S."/>
            <person name="DeSantis R."/>
            <person name="Doyle S."/>
            <person name="Francino P."/>
            <person name="Keys D.N."/>
            <person name="Haga S."/>
            <person name="Hayashi H."/>
            <person name="Hino K."/>
            <person name="Imai K.S."/>
            <person name="Inaba K."/>
            <person name="Kano S."/>
            <person name="Kobayashi K."/>
            <person name="Kobayashi M."/>
            <person name="Lee B.I."/>
            <person name="Makabe K.W."/>
            <person name="Manohar C."/>
            <person name="Matassi G."/>
            <person name="Medina M."/>
            <person name="Mochizuki Y."/>
            <person name="Mount S."/>
            <person name="Morishita T."/>
            <person name="Miura S."/>
            <person name="Nakayama A."/>
            <person name="Nishizaka S."/>
            <person name="Nomoto H."/>
            <person name="Ohta F."/>
            <person name="Oishi K."/>
            <person name="Rigoutsos I."/>
            <person name="Sano M."/>
            <person name="Sasaki A."/>
            <person name="Sasakura Y."/>
            <person name="Shoguchi E."/>
            <person name="Shin-i T."/>
            <person name="Spagnuolo A."/>
            <person name="Stainier D."/>
            <person name="Suzuki M.M."/>
            <person name="Tassy O."/>
            <person name="Takatori N."/>
            <person name="Tokuoka M."/>
            <person name="Yagi K."/>
            <person name="Yoshizaki F."/>
            <person name="Wada S."/>
            <person name="Zhang C."/>
            <person name="Hyatt P.D."/>
            <person name="Larimer F."/>
            <person name="Detter C."/>
            <person name="Doggett N."/>
            <person name="Glavina T."/>
            <person name="Hawkins T."/>
            <person name="Richardson P."/>
            <person name="Lucas S."/>
            <person name="Kohara Y."/>
            <person name="Levine M."/>
            <person name="Satoh N."/>
            <person name="Rokhsar D.S."/>
        </authorList>
    </citation>
    <scope>NUCLEOTIDE SEQUENCE [LARGE SCALE GENOMIC DNA]</scope>
</reference>
<dbReference type="InParanoid" id="H2XUK7"/>
<dbReference type="Ensembl" id="ENSCINT00000035249.1">
    <property type="protein sequence ID" value="ENSCINP00000033341.1"/>
    <property type="gene ID" value="ENSCING00000023565.1"/>
</dbReference>
<organism evidence="1 2">
    <name type="scientific">Ciona intestinalis</name>
    <name type="common">Transparent sea squirt</name>
    <name type="synonym">Ascidia intestinalis</name>
    <dbReference type="NCBI Taxonomy" id="7719"/>
    <lineage>
        <taxon>Eukaryota</taxon>
        <taxon>Metazoa</taxon>
        <taxon>Chordata</taxon>
        <taxon>Tunicata</taxon>
        <taxon>Ascidiacea</taxon>
        <taxon>Phlebobranchia</taxon>
        <taxon>Cionidae</taxon>
        <taxon>Ciona</taxon>
    </lineage>
</organism>
<keyword evidence="2" id="KW-1185">Reference proteome</keyword>